<comment type="caution">
    <text evidence="6">The sequence shown here is derived from an EMBL/GenBank/DDBJ whole genome shotgun (WGS) entry which is preliminary data.</text>
</comment>
<dbReference type="GO" id="GO:0042597">
    <property type="term" value="C:periplasmic space"/>
    <property type="evidence" value="ECO:0007669"/>
    <property type="project" value="UniProtKB-ARBA"/>
</dbReference>
<gene>
    <name evidence="6" type="ORF">UU32_C0031G0004</name>
</gene>
<evidence type="ECO:0000313" key="6">
    <source>
        <dbReference type="EMBL" id="KKR85831.1"/>
    </source>
</evidence>
<dbReference type="AlphaFoldDB" id="A0A0G0UEL5"/>
<reference evidence="6 7" key="1">
    <citation type="journal article" date="2015" name="Nature">
        <title>rRNA introns, odd ribosomes, and small enigmatic genomes across a large radiation of phyla.</title>
        <authorList>
            <person name="Brown C.T."/>
            <person name="Hug L.A."/>
            <person name="Thomas B.C."/>
            <person name="Sharon I."/>
            <person name="Castelle C.J."/>
            <person name="Singh A."/>
            <person name="Wilkins M.J."/>
            <person name="Williams K.H."/>
            <person name="Banfield J.F."/>
        </authorList>
    </citation>
    <scope>NUCLEOTIDE SEQUENCE [LARGE SCALE GENOMIC DNA]</scope>
</reference>
<dbReference type="Gene3D" id="3.40.190.10">
    <property type="entry name" value="Periplasmic binding protein-like II"/>
    <property type="match status" value="1"/>
</dbReference>
<comment type="similarity">
    <text evidence="1">Belongs to the bacterial solute-binding protein 5 family.</text>
</comment>
<evidence type="ECO:0000256" key="3">
    <source>
        <dbReference type="ARBA" id="ARBA00022729"/>
    </source>
</evidence>
<name>A0A0G0UEL5_9BACT</name>
<evidence type="ECO:0000256" key="1">
    <source>
        <dbReference type="ARBA" id="ARBA00005695"/>
    </source>
</evidence>
<dbReference type="InterPro" id="IPR039424">
    <property type="entry name" value="SBP_5"/>
</dbReference>
<keyword evidence="2" id="KW-0813">Transport</keyword>
<dbReference type="GO" id="GO:0043190">
    <property type="term" value="C:ATP-binding cassette (ABC) transporter complex"/>
    <property type="evidence" value="ECO:0007669"/>
    <property type="project" value="InterPro"/>
</dbReference>
<feature type="transmembrane region" description="Helical" evidence="4">
    <location>
        <begin position="21"/>
        <end position="43"/>
    </location>
</feature>
<dbReference type="Gene3D" id="3.10.105.10">
    <property type="entry name" value="Dipeptide-binding Protein, Domain 3"/>
    <property type="match status" value="1"/>
</dbReference>
<feature type="domain" description="Solute-binding protein family 5" evidence="5">
    <location>
        <begin position="83"/>
        <end position="126"/>
    </location>
</feature>
<dbReference type="PANTHER" id="PTHR30290:SF9">
    <property type="entry name" value="OLIGOPEPTIDE-BINDING PROTEIN APPA"/>
    <property type="match status" value="1"/>
</dbReference>
<keyword evidence="4" id="KW-1133">Transmembrane helix</keyword>
<keyword evidence="4" id="KW-0472">Membrane</keyword>
<organism evidence="6 7">
    <name type="scientific">Candidatus Woesebacteria bacterium GW2011_GWB1_41_10</name>
    <dbReference type="NCBI Taxonomy" id="1618577"/>
    <lineage>
        <taxon>Bacteria</taxon>
        <taxon>Candidatus Woeseibacteriota</taxon>
    </lineage>
</organism>
<dbReference type="PIRSF" id="PIRSF002741">
    <property type="entry name" value="MppA"/>
    <property type="match status" value="1"/>
</dbReference>
<dbReference type="Proteomes" id="UP000033858">
    <property type="component" value="Unassembled WGS sequence"/>
</dbReference>
<dbReference type="GO" id="GO:1904680">
    <property type="term" value="F:peptide transmembrane transporter activity"/>
    <property type="evidence" value="ECO:0007669"/>
    <property type="project" value="TreeGrafter"/>
</dbReference>
<keyword evidence="4" id="KW-0812">Transmembrane</keyword>
<evidence type="ECO:0000259" key="5">
    <source>
        <dbReference type="Pfam" id="PF00496"/>
    </source>
</evidence>
<accession>A0A0G0UEL5</accession>
<dbReference type="PANTHER" id="PTHR30290">
    <property type="entry name" value="PERIPLASMIC BINDING COMPONENT OF ABC TRANSPORTER"/>
    <property type="match status" value="1"/>
</dbReference>
<sequence>MKSLRYIARLTLAFLQRFKTIIIAGILGGVAIFFLSNLLISAFGHIGSRKIGIVGRYTVDKLPIEILNMIGNGLTQIDEKGDVSPNLASSWETPDKGITWIFHLKEGVLWQDEKEVKSADINYQFSDLQTEKPDAQTLVYKLSDPYSAFPAVVARPIFKKGLLGTGDWLVKKVALSSANFVQQLTLERGKGEKIIYKFYPSEERAKLAFKLGEVGELKGLIDAKPFDSWKKVKIEKQPDKGKFVAIFFNTENDSVSDKVFRQALAYAIDKDSLEQTRAISPISENSWAYNPQVKPYNYDAKKAREQIEGEFEVTLTTSPILLSVAEKIAKNWQDAGVKTNIQAFSTLPDDYQALLVIFDIPEDPDQYSIWHSTQTATNITKYSNPRIDKLLEDGRTEVNLEERRKIYLDFQRFLVEDSPAIFLYYPTIYTIKR</sequence>
<dbReference type="GO" id="GO:0015833">
    <property type="term" value="P:peptide transport"/>
    <property type="evidence" value="ECO:0007669"/>
    <property type="project" value="TreeGrafter"/>
</dbReference>
<keyword evidence="3" id="KW-0732">Signal</keyword>
<proteinExistence type="inferred from homology"/>
<dbReference type="Gene3D" id="3.90.76.10">
    <property type="entry name" value="Dipeptide-binding Protein, Domain 1"/>
    <property type="match status" value="1"/>
</dbReference>
<feature type="domain" description="Solute-binding protein family 5" evidence="5">
    <location>
        <begin position="127"/>
        <end position="344"/>
    </location>
</feature>
<dbReference type="InterPro" id="IPR000914">
    <property type="entry name" value="SBP_5_dom"/>
</dbReference>
<dbReference type="EMBL" id="LCAE01000031">
    <property type="protein sequence ID" value="KKR85831.1"/>
    <property type="molecule type" value="Genomic_DNA"/>
</dbReference>
<dbReference type="InterPro" id="IPR030678">
    <property type="entry name" value="Peptide/Ni-bd"/>
</dbReference>
<evidence type="ECO:0000313" key="7">
    <source>
        <dbReference type="Proteomes" id="UP000033858"/>
    </source>
</evidence>
<dbReference type="SUPFAM" id="SSF53850">
    <property type="entry name" value="Periplasmic binding protein-like II"/>
    <property type="match status" value="1"/>
</dbReference>
<evidence type="ECO:0000256" key="4">
    <source>
        <dbReference type="SAM" id="Phobius"/>
    </source>
</evidence>
<dbReference type="Pfam" id="PF00496">
    <property type="entry name" value="SBP_bac_5"/>
    <property type="match status" value="2"/>
</dbReference>
<protein>
    <submittedName>
        <fullName evidence="6">Extracellular solute-binding protein family 5</fullName>
    </submittedName>
</protein>
<evidence type="ECO:0000256" key="2">
    <source>
        <dbReference type="ARBA" id="ARBA00022448"/>
    </source>
</evidence>